<dbReference type="RefSeq" id="WP_015942064.1">
    <property type="nucleotide sequence ID" value="NC_011831.1"/>
</dbReference>
<evidence type="ECO:0008006" key="3">
    <source>
        <dbReference type="Google" id="ProtNLM"/>
    </source>
</evidence>
<dbReference type="CDD" id="cd15482">
    <property type="entry name" value="Sialidase_non-viral"/>
    <property type="match status" value="1"/>
</dbReference>
<keyword evidence="2" id="KW-1185">Reference proteome</keyword>
<gene>
    <name evidence="1" type="ordered locus">Cagg_3373</name>
</gene>
<name>B8G8U2_CHLAD</name>
<reference evidence="1" key="1">
    <citation type="submission" date="2008-12" db="EMBL/GenBank/DDBJ databases">
        <title>Complete sequence of Chloroflexus aggregans DSM 9485.</title>
        <authorList>
            <consortium name="US DOE Joint Genome Institute"/>
            <person name="Lucas S."/>
            <person name="Copeland A."/>
            <person name="Lapidus A."/>
            <person name="Glavina del Rio T."/>
            <person name="Dalin E."/>
            <person name="Tice H."/>
            <person name="Pitluck S."/>
            <person name="Foster B."/>
            <person name="Larimer F."/>
            <person name="Land M."/>
            <person name="Hauser L."/>
            <person name="Kyrpides N."/>
            <person name="Mikhailova N."/>
            <person name="Bryant D."/>
            <person name="Richardson P."/>
        </authorList>
    </citation>
    <scope>NUCLEOTIDE SEQUENCE</scope>
    <source>
        <strain evidence="1">DSM 9485</strain>
    </source>
</reference>
<dbReference type="EMBL" id="CP001337">
    <property type="protein sequence ID" value="ACL26217.1"/>
    <property type="molecule type" value="Genomic_DNA"/>
</dbReference>
<dbReference type="Proteomes" id="UP000002508">
    <property type="component" value="Chromosome"/>
</dbReference>
<organism evidence="1 2">
    <name type="scientific">Chloroflexus aggregans (strain MD-66 / DSM 9485)</name>
    <dbReference type="NCBI Taxonomy" id="326427"/>
    <lineage>
        <taxon>Bacteria</taxon>
        <taxon>Bacillati</taxon>
        <taxon>Chloroflexota</taxon>
        <taxon>Chloroflexia</taxon>
        <taxon>Chloroflexales</taxon>
        <taxon>Chloroflexineae</taxon>
        <taxon>Chloroflexaceae</taxon>
        <taxon>Chloroflexus</taxon>
    </lineage>
</organism>
<dbReference type="SUPFAM" id="SSF50939">
    <property type="entry name" value="Sialidases"/>
    <property type="match status" value="1"/>
</dbReference>
<proteinExistence type="predicted"/>
<evidence type="ECO:0000313" key="2">
    <source>
        <dbReference type="Proteomes" id="UP000002508"/>
    </source>
</evidence>
<sequence>MTILSRTMLVLLTMLALIAVTAPIGLPLAAQDTVRLIAEFNIPNSSYLKQPKVATFKDQVYAFGIADANSNAGGRARLWTKREAAPDFPAPFEVGTTTQYPKDPLYVNAGITTTPAGDVITIWVDQAANIIYSRRRDPSGTWGPIVEVTRREIFAWEPALTVVTGGPQNGRIIAVWRDDEVENADNNGIYYTFSDNNGASWVPVRRAFAMKVFRTSPVLASGPNGEVALTFIRDAPRPIHVMLAMWTGDGFSVPVDINVGSDMSFTDSTVAIDNDRIYVGYRHVDQGIYYVEKPLSDALNNQPWPRATLLNEHGDGRVMVVTDRLGNLHITWIRRATVGGSRNQNRIGYAVRLADGRFFGPIESTNNGTVFNPWAAASTETGIYLHAVYDAFSGDIPIPRYALFRAPGGFPDSPPLIQNGAPIIGGVGISTVNVTFPNLPTTNLPDQVRWRWGAPPTDTENDSGGWQPFAPTGPTSVLTVPIPAALQTDIGCVERVLYTQLRRSTDGLAGQVQADGVIIDTSVLGGIVIANPFSRWKTSPFTSVTLADLIGEGGASDGHPDYTRVPALFVEARSLGDCSGLQRLALAPNTAALNSVNNLEISGSRFANVLPYPGTISEGPMPVAVQMRDALGNTMQATRTLTYDVTPPVLNGGNLQALAIPAAPTILVELQFTSLSVTDNLYPGRGFWGVWLANSRTPVANPAADPTLVWVPVEVPGDSNNFSIVWSPVSGLPEAQRTPGTYYIYARVLDGAGNPSATVLPVTTITLDQVTFPQVFLPMVQR</sequence>
<dbReference type="eggNOG" id="ENOG502ZI4C">
    <property type="taxonomic scope" value="Bacteria"/>
</dbReference>
<dbReference type="AlphaFoldDB" id="B8G8U2"/>
<dbReference type="KEGG" id="cag:Cagg_3373"/>
<dbReference type="HOGENOM" id="CLU_357055_0_0_0"/>
<accession>B8G8U2</accession>
<dbReference type="InterPro" id="IPR036278">
    <property type="entry name" value="Sialidase_sf"/>
</dbReference>
<protein>
    <recommendedName>
        <fullName evidence="3">Exo-alpha-sialidase</fullName>
    </recommendedName>
</protein>
<evidence type="ECO:0000313" key="1">
    <source>
        <dbReference type="EMBL" id="ACL26217.1"/>
    </source>
</evidence>
<dbReference type="STRING" id="326427.Cagg_3373"/>
<dbReference type="Gene3D" id="2.120.10.10">
    <property type="match status" value="1"/>
</dbReference>